<gene>
    <name evidence="9" type="ORF">Drose_23580</name>
</gene>
<keyword evidence="2 6" id="KW-0812">Transmembrane</keyword>
<dbReference type="Pfam" id="PF07690">
    <property type="entry name" value="MFS_1"/>
    <property type="match status" value="1"/>
</dbReference>
<evidence type="ECO:0000256" key="4">
    <source>
        <dbReference type="ARBA" id="ARBA00023136"/>
    </source>
</evidence>
<feature type="transmembrane region" description="Helical" evidence="6">
    <location>
        <begin position="279"/>
        <end position="300"/>
    </location>
</feature>
<evidence type="ECO:0000256" key="6">
    <source>
        <dbReference type="SAM" id="Phobius"/>
    </source>
</evidence>
<evidence type="ECO:0000256" key="3">
    <source>
        <dbReference type="ARBA" id="ARBA00022989"/>
    </source>
</evidence>
<evidence type="ECO:0000256" key="2">
    <source>
        <dbReference type="ARBA" id="ARBA00022692"/>
    </source>
</evidence>
<keyword evidence="10" id="KW-1185">Reference proteome</keyword>
<name>A0ABY5YXU8_9ACTN</name>
<dbReference type="PANTHER" id="PTHR23523">
    <property type="match status" value="1"/>
</dbReference>
<accession>A0ABY5YXU8</accession>
<sequence>MAAVVRAVALVLLCAFNLRTVLAAIGAAAAQVEQEMGAGGAVTGTVSAVSIVLIALGSPLALRLERRFDVAAVVGASLVLTALAQAVLLVPGAWSIWSAAALGGLGAGLLGTVLPAVVRALMPRHAGPGVAMIMLGSSAGFYLASLAVPQAVARTGSWRQAALVLGAVAVVAAVVWTLAARRGAPGPDTTERAGTEDREAGSAWSTLRAALGLPWLRLLTAFLAVQSMSVFAQIAWLVPTLVSRGVPAAQAGVLLGAFSAFQLVTGLGAPLLAQRFGRLGTLCAAAGCTLGLGALAMLTLPMSGSGGPGTLVTWATVIVLAFGHGASFALVNFAIADVSADARAAVGAGAAIMLVSQAAGASGPLLFGALRDASDGYAVPWLVLLLLAGIQTALGLGTRRALRRAEPSGGGGRTRALARSSPGPAA</sequence>
<feature type="chain" id="PRO_5046800807" evidence="7">
    <location>
        <begin position="24"/>
        <end position="426"/>
    </location>
</feature>
<dbReference type="InterPro" id="IPR036259">
    <property type="entry name" value="MFS_trans_sf"/>
</dbReference>
<feature type="transmembrane region" description="Helical" evidence="6">
    <location>
        <begin position="158"/>
        <end position="179"/>
    </location>
</feature>
<dbReference type="Gene3D" id="1.20.1250.20">
    <property type="entry name" value="MFS general substrate transporter like domains"/>
    <property type="match status" value="1"/>
</dbReference>
<reference evidence="9" key="1">
    <citation type="submission" date="2021-04" db="EMBL/GenBank/DDBJ databases">
        <title>Biosynthetic gene clusters of Dactylosporangioum roseum.</title>
        <authorList>
            <person name="Hartkoorn R.C."/>
            <person name="Beaudoing E."/>
            <person name="Hot D."/>
            <person name="Moureu S."/>
        </authorList>
    </citation>
    <scope>NUCLEOTIDE SEQUENCE</scope>
    <source>
        <strain evidence="9">NRRL B-16295</strain>
    </source>
</reference>
<dbReference type="Proteomes" id="UP001058271">
    <property type="component" value="Chromosome"/>
</dbReference>
<dbReference type="InterPro" id="IPR052524">
    <property type="entry name" value="MFS_Cyanate_Porter"/>
</dbReference>
<comment type="subcellular location">
    <subcellularLocation>
        <location evidence="1">Cell membrane</location>
        <topology evidence="1">Multi-pass membrane protein</topology>
    </subcellularLocation>
</comment>
<dbReference type="RefSeq" id="WP_260723521.1">
    <property type="nucleotide sequence ID" value="NZ_BAAABS010000025.1"/>
</dbReference>
<dbReference type="InterPro" id="IPR020846">
    <property type="entry name" value="MFS_dom"/>
</dbReference>
<feature type="transmembrane region" description="Helical" evidence="6">
    <location>
        <begin position="345"/>
        <end position="367"/>
    </location>
</feature>
<feature type="transmembrane region" description="Helical" evidence="6">
    <location>
        <begin position="39"/>
        <end position="58"/>
    </location>
</feature>
<evidence type="ECO:0000313" key="9">
    <source>
        <dbReference type="EMBL" id="UWZ34219.1"/>
    </source>
</evidence>
<feature type="domain" description="Major facilitator superfamily (MFS) profile" evidence="8">
    <location>
        <begin position="1"/>
        <end position="406"/>
    </location>
</feature>
<evidence type="ECO:0000256" key="5">
    <source>
        <dbReference type="SAM" id="MobiDB-lite"/>
    </source>
</evidence>
<evidence type="ECO:0000313" key="10">
    <source>
        <dbReference type="Proteomes" id="UP001058271"/>
    </source>
</evidence>
<keyword evidence="4 6" id="KW-0472">Membrane</keyword>
<feature type="transmembrane region" description="Helical" evidence="6">
    <location>
        <begin position="70"/>
        <end position="90"/>
    </location>
</feature>
<keyword evidence="7" id="KW-0732">Signal</keyword>
<dbReference type="PANTHER" id="PTHR23523:SF2">
    <property type="entry name" value="2-NITROIMIDAZOLE TRANSPORTER"/>
    <property type="match status" value="1"/>
</dbReference>
<dbReference type="InterPro" id="IPR011701">
    <property type="entry name" value="MFS"/>
</dbReference>
<keyword evidence="3 6" id="KW-1133">Transmembrane helix</keyword>
<feature type="transmembrane region" description="Helical" evidence="6">
    <location>
        <begin position="96"/>
        <end position="118"/>
    </location>
</feature>
<evidence type="ECO:0000259" key="8">
    <source>
        <dbReference type="PROSITE" id="PS50850"/>
    </source>
</evidence>
<proteinExistence type="predicted"/>
<dbReference type="EMBL" id="CP073721">
    <property type="protein sequence ID" value="UWZ34219.1"/>
    <property type="molecule type" value="Genomic_DNA"/>
</dbReference>
<feature type="region of interest" description="Disordered" evidence="5">
    <location>
        <begin position="404"/>
        <end position="426"/>
    </location>
</feature>
<feature type="transmembrane region" description="Helical" evidence="6">
    <location>
        <begin position="215"/>
        <end position="236"/>
    </location>
</feature>
<evidence type="ECO:0000256" key="1">
    <source>
        <dbReference type="ARBA" id="ARBA00004651"/>
    </source>
</evidence>
<feature type="transmembrane region" description="Helical" evidence="6">
    <location>
        <begin position="379"/>
        <end position="397"/>
    </location>
</feature>
<protein>
    <submittedName>
        <fullName evidence="9">MFS transporter</fullName>
    </submittedName>
</protein>
<feature type="transmembrane region" description="Helical" evidence="6">
    <location>
        <begin position="248"/>
        <end position="272"/>
    </location>
</feature>
<feature type="signal peptide" evidence="7">
    <location>
        <begin position="1"/>
        <end position="23"/>
    </location>
</feature>
<evidence type="ECO:0000256" key="7">
    <source>
        <dbReference type="SAM" id="SignalP"/>
    </source>
</evidence>
<organism evidence="9 10">
    <name type="scientific">Dactylosporangium roseum</name>
    <dbReference type="NCBI Taxonomy" id="47989"/>
    <lineage>
        <taxon>Bacteria</taxon>
        <taxon>Bacillati</taxon>
        <taxon>Actinomycetota</taxon>
        <taxon>Actinomycetes</taxon>
        <taxon>Micromonosporales</taxon>
        <taxon>Micromonosporaceae</taxon>
        <taxon>Dactylosporangium</taxon>
    </lineage>
</organism>
<dbReference type="PROSITE" id="PS50850">
    <property type="entry name" value="MFS"/>
    <property type="match status" value="1"/>
</dbReference>
<dbReference type="SUPFAM" id="SSF103473">
    <property type="entry name" value="MFS general substrate transporter"/>
    <property type="match status" value="1"/>
</dbReference>
<feature type="transmembrane region" description="Helical" evidence="6">
    <location>
        <begin position="130"/>
        <end position="152"/>
    </location>
</feature>
<feature type="transmembrane region" description="Helical" evidence="6">
    <location>
        <begin position="312"/>
        <end position="333"/>
    </location>
</feature>